<comment type="caution">
    <text evidence="6">The sequence shown here is derived from an EMBL/GenBank/DDBJ whole genome shotgun (WGS) entry which is preliminary data.</text>
</comment>
<keyword evidence="3 5" id="KW-1133">Transmembrane helix</keyword>
<evidence type="ECO:0000256" key="1">
    <source>
        <dbReference type="ARBA" id="ARBA00004127"/>
    </source>
</evidence>
<keyword evidence="2 5" id="KW-0812">Transmembrane</keyword>
<evidence type="ECO:0000256" key="5">
    <source>
        <dbReference type="SAM" id="Phobius"/>
    </source>
</evidence>
<evidence type="ECO:0000256" key="3">
    <source>
        <dbReference type="ARBA" id="ARBA00022989"/>
    </source>
</evidence>
<sequence>MNDNNQEDLIQEHRPEEIRQRLALAPKRQNISDAVLGGIDGCITTFAVVSGSVGAGFPSSVAVILGFANLFADGFSMAVSNYESSKAEQEFIESIRKSEARHIKLIPEGEREEIRQIFKAKGFDGDLLEEVVSTITADQNRWLDVMLMEEHGLSKSVPKPAMSAAVTFAAFLSVGLIPLIPYIVSTLEMKQQFAASAVLAGTMFFVIGMLKSLAVAKPLIKSGLRTLFTGGAAAAVAYFTAYFLREFFNVSG</sequence>
<evidence type="ECO:0000256" key="2">
    <source>
        <dbReference type="ARBA" id="ARBA00022692"/>
    </source>
</evidence>
<keyword evidence="7" id="KW-1185">Reference proteome</keyword>
<feature type="transmembrane region" description="Helical" evidence="5">
    <location>
        <begin position="161"/>
        <end position="181"/>
    </location>
</feature>
<comment type="subcellular location">
    <subcellularLocation>
        <location evidence="1">Endomembrane system</location>
        <topology evidence="1">Multi-pass membrane protein</topology>
    </subcellularLocation>
</comment>
<dbReference type="PANTHER" id="PTHR31851">
    <property type="entry name" value="FE(2+)/MN(2+) TRANSPORTER PCL1"/>
    <property type="match status" value="1"/>
</dbReference>
<feature type="transmembrane region" description="Helical" evidence="5">
    <location>
        <begin position="226"/>
        <end position="244"/>
    </location>
</feature>
<dbReference type="InterPro" id="IPR008217">
    <property type="entry name" value="Ccc1_fam"/>
</dbReference>
<dbReference type="Proteomes" id="UP001500392">
    <property type="component" value="Unassembled WGS sequence"/>
</dbReference>
<evidence type="ECO:0000256" key="4">
    <source>
        <dbReference type="ARBA" id="ARBA00023136"/>
    </source>
</evidence>
<dbReference type="EMBL" id="BAABDM010000001">
    <property type="protein sequence ID" value="GAA4086781.1"/>
    <property type="molecule type" value="Genomic_DNA"/>
</dbReference>
<dbReference type="RefSeq" id="WP_344932431.1">
    <property type="nucleotide sequence ID" value="NZ_BAABDM010000001.1"/>
</dbReference>
<protein>
    <submittedName>
        <fullName evidence="6">VIT1/CCC1 transporter family protein</fullName>
    </submittedName>
</protein>
<feature type="transmembrane region" description="Helical" evidence="5">
    <location>
        <begin position="193"/>
        <end position="214"/>
    </location>
</feature>
<evidence type="ECO:0000313" key="7">
    <source>
        <dbReference type="Proteomes" id="UP001500392"/>
    </source>
</evidence>
<organism evidence="6 7">
    <name type="scientific">Zhongshania borealis</name>
    <dbReference type="NCBI Taxonomy" id="889488"/>
    <lineage>
        <taxon>Bacteria</taxon>
        <taxon>Pseudomonadati</taxon>
        <taxon>Pseudomonadota</taxon>
        <taxon>Gammaproteobacteria</taxon>
        <taxon>Cellvibrionales</taxon>
        <taxon>Spongiibacteraceae</taxon>
        <taxon>Zhongshania</taxon>
    </lineage>
</organism>
<gene>
    <name evidence="6" type="ORF">GCM10022414_06980</name>
</gene>
<name>A0ABP7WDV7_9GAMM</name>
<keyword evidence="4 5" id="KW-0472">Membrane</keyword>
<reference evidence="7" key="1">
    <citation type="journal article" date="2019" name="Int. J. Syst. Evol. Microbiol.">
        <title>The Global Catalogue of Microorganisms (GCM) 10K type strain sequencing project: providing services to taxonomists for standard genome sequencing and annotation.</title>
        <authorList>
            <consortium name="The Broad Institute Genomics Platform"/>
            <consortium name="The Broad Institute Genome Sequencing Center for Infectious Disease"/>
            <person name="Wu L."/>
            <person name="Ma J."/>
        </authorList>
    </citation>
    <scope>NUCLEOTIDE SEQUENCE [LARGE SCALE GENOMIC DNA]</scope>
    <source>
        <strain evidence="7">JCM 17304</strain>
    </source>
</reference>
<accession>A0ABP7WDV7</accession>
<proteinExistence type="predicted"/>
<evidence type="ECO:0000313" key="6">
    <source>
        <dbReference type="EMBL" id="GAA4086781.1"/>
    </source>
</evidence>
<dbReference type="Pfam" id="PF01988">
    <property type="entry name" value="VIT1"/>
    <property type="match status" value="1"/>
</dbReference>